<gene>
    <name evidence="3" type="ORF">V6242_07980</name>
</gene>
<protein>
    <submittedName>
        <fullName evidence="3">TRAP transporter substrate-binding protein</fullName>
    </submittedName>
</protein>
<evidence type="ECO:0000313" key="3">
    <source>
        <dbReference type="EMBL" id="MEL0613082.1"/>
    </source>
</evidence>
<organism evidence="3 4">
    <name type="scientific">Marinomonas arenicola</name>
    <dbReference type="NCBI Taxonomy" id="569601"/>
    <lineage>
        <taxon>Bacteria</taxon>
        <taxon>Pseudomonadati</taxon>
        <taxon>Pseudomonadota</taxon>
        <taxon>Gammaproteobacteria</taxon>
        <taxon>Oceanospirillales</taxon>
        <taxon>Oceanospirillaceae</taxon>
        <taxon>Marinomonas</taxon>
    </lineage>
</organism>
<dbReference type="PANTHER" id="PTHR33376">
    <property type="match status" value="1"/>
</dbReference>
<dbReference type="PANTHER" id="PTHR33376:SF15">
    <property type="entry name" value="BLL6794 PROTEIN"/>
    <property type="match status" value="1"/>
</dbReference>
<dbReference type="EMBL" id="JBAKAR010000004">
    <property type="protein sequence ID" value="MEL0613082.1"/>
    <property type="molecule type" value="Genomic_DNA"/>
</dbReference>
<comment type="caution">
    <text evidence="3">The sequence shown here is derived from an EMBL/GenBank/DDBJ whole genome shotgun (WGS) entry which is preliminary data.</text>
</comment>
<dbReference type="Pfam" id="PF03480">
    <property type="entry name" value="DctP"/>
    <property type="match status" value="1"/>
</dbReference>
<dbReference type="CDD" id="cd13665">
    <property type="entry name" value="PBP2_TRAP_Dctp3_4"/>
    <property type="match status" value="1"/>
</dbReference>
<sequence length="343" mass="37368">MKLKNLISMTTAFVALTTTSISSAETIRVASWLPPTNPMNAVVIPQWGKAISDATDGRIKVEIVYGLGHPKTMWNLVEDGIVDASYSYHGYVPGRFELPQVVEQPGLGVDAEAASYGLWKTYDKFFSNSKEFAGLKLLALFTHGPGQIHSNFPVNNIKDLENKKIRIGGGVQSILAEKFHVTPVGAPAPKVYEMMQQGVIDGAFLPIVEQKVLRLSDVTKDLTIFPEGLYMGSFSMFMNPDVFADLDDKDQAIINKVSGESLSTMAGKAWDAGDLAGLESARESGVKINKLAADSKLVKDVTQRIADVSQTWVKAVDSEGYDGEAALTYLRNTATQYAVDHKE</sequence>
<evidence type="ECO:0000313" key="4">
    <source>
        <dbReference type="Proteomes" id="UP001379949"/>
    </source>
</evidence>
<accession>A0ABU9G6L8</accession>
<evidence type="ECO:0000256" key="1">
    <source>
        <dbReference type="ARBA" id="ARBA00022729"/>
    </source>
</evidence>
<dbReference type="InterPro" id="IPR038404">
    <property type="entry name" value="TRAP_DctP_sf"/>
</dbReference>
<keyword evidence="4" id="KW-1185">Reference proteome</keyword>
<dbReference type="InterPro" id="IPR018389">
    <property type="entry name" value="DctP_fam"/>
</dbReference>
<proteinExistence type="predicted"/>
<dbReference type="Gene3D" id="3.40.190.170">
    <property type="entry name" value="Bacterial extracellular solute-binding protein, family 7"/>
    <property type="match status" value="1"/>
</dbReference>
<evidence type="ECO:0000256" key="2">
    <source>
        <dbReference type="SAM" id="SignalP"/>
    </source>
</evidence>
<feature type="signal peptide" evidence="2">
    <location>
        <begin position="1"/>
        <end position="24"/>
    </location>
</feature>
<dbReference type="RefSeq" id="WP_341564628.1">
    <property type="nucleotide sequence ID" value="NZ_JBAKAQ010000005.1"/>
</dbReference>
<reference evidence="3 4" key="1">
    <citation type="submission" date="2024-02" db="EMBL/GenBank/DDBJ databases">
        <title>Bacteria isolated from the canopy kelp, Nereocystis luetkeana.</title>
        <authorList>
            <person name="Pfister C.A."/>
            <person name="Younker I.T."/>
            <person name="Light S.H."/>
        </authorList>
    </citation>
    <scope>NUCLEOTIDE SEQUENCE [LARGE SCALE GENOMIC DNA]</scope>
    <source>
        <strain evidence="3 4">TI.4.07</strain>
    </source>
</reference>
<dbReference type="Proteomes" id="UP001379949">
    <property type="component" value="Unassembled WGS sequence"/>
</dbReference>
<dbReference type="NCBIfam" id="NF037995">
    <property type="entry name" value="TRAP_S1"/>
    <property type="match status" value="1"/>
</dbReference>
<keyword evidence="1 2" id="KW-0732">Signal</keyword>
<feature type="chain" id="PRO_5045334202" evidence="2">
    <location>
        <begin position="25"/>
        <end position="343"/>
    </location>
</feature>
<dbReference type="SUPFAM" id="SSF53850">
    <property type="entry name" value="Periplasmic binding protein-like II"/>
    <property type="match status" value="1"/>
</dbReference>
<name>A0ABU9G6L8_9GAMM</name>